<accession>A0AAN8NLG7</accession>
<name>A0AAN8NLG7_9PEZI</name>
<organism evidence="1 2">
    <name type="scientific">Arthrobotrys conoides</name>
    <dbReference type="NCBI Taxonomy" id="74498"/>
    <lineage>
        <taxon>Eukaryota</taxon>
        <taxon>Fungi</taxon>
        <taxon>Dikarya</taxon>
        <taxon>Ascomycota</taxon>
        <taxon>Pezizomycotina</taxon>
        <taxon>Orbiliomycetes</taxon>
        <taxon>Orbiliales</taxon>
        <taxon>Orbiliaceae</taxon>
        <taxon>Arthrobotrys</taxon>
    </lineage>
</organism>
<sequence>MTYLSVEESNKLSYGKREDMVLDNFFIEVSPTYHPNYNTIQLMSPYNWSVGNDATVGELVKFFVRILRVDEGSEDRYEVVLTHGWKVWGSKWVGILTARVVLTETT</sequence>
<gene>
    <name evidence="1" type="ORF">TWF506_010105</name>
</gene>
<comment type="caution">
    <text evidence="1">The sequence shown here is derived from an EMBL/GenBank/DDBJ whole genome shotgun (WGS) entry which is preliminary data.</text>
</comment>
<proteinExistence type="predicted"/>
<evidence type="ECO:0000313" key="2">
    <source>
        <dbReference type="Proteomes" id="UP001307849"/>
    </source>
</evidence>
<protein>
    <submittedName>
        <fullName evidence="1">Uncharacterized protein</fullName>
    </submittedName>
</protein>
<dbReference type="AlphaFoldDB" id="A0AAN8NLG7"/>
<dbReference type="EMBL" id="JAVHJM010000007">
    <property type="protein sequence ID" value="KAK6511021.1"/>
    <property type="molecule type" value="Genomic_DNA"/>
</dbReference>
<keyword evidence="2" id="KW-1185">Reference proteome</keyword>
<dbReference type="Proteomes" id="UP001307849">
    <property type="component" value="Unassembled WGS sequence"/>
</dbReference>
<reference evidence="1 2" key="1">
    <citation type="submission" date="2019-10" db="EMBL/GenBank/DDBJ databases">
        <authorList>
            <person name="Palmer J.M."/>
        </authorList>
    </citation>
    <scope>NUCLEOTIDE SEQUENCE [LARGE SCALE GENOMIC DNA]</scope>
    <source>
        <strain evidence="1 2">TWF506</strain>
    </source>
</reference>
<evidence type="ECO:0000313" key="1">
    <source>
        <dbReference type="EMBL" id="KAK6511021.1"/>
    </source>
</evidence>